<dbReference type="PANTHER" id="PTHR46797">
    <property type="entry name" value="HTH-TYPE TRANSCRIPTIONAL REGULATOR"/>
    <property type="match status" value="1"/>
</dbReference>
<dbReference type="InterPro" id="IPR001387">
    <property type="entry name" value="Cro/C1-type_HTH"/>
</dbReference>
<feature type="domain" description="HTH cro/C1-type" evidence="3">
    <location>
        <begin position="37"/>
        <end position="91"/>
    </location>
</feature>
<dbReference type="PROSITE" id="PS50943">
    <property type="entry name" value="HTH_CROC1"/>
    <property type="match status" value="1"/>
</dbReference>
<dbReference type="Pfam" id="PF01381">
    <property type="entry name" value="HTH_3"/>
    <property type="match status" value="1"/>
</dbReference>
<protein>
    <submittedName>
        <fullName evidence="4">Helix-turn-helix domain-containing protein</fullName>
    </submittedName>
</protein>
<feature type="compositionally biased region" description="Polar residues" evidence="2">
    <location>
        <begin position="1"/>
        <end position="33"/>
    </location>
</feature>
<dbReference type="InterPro" id="IPR010982">
    <property type="entry name" value="Lambda_DNA-bd_dom_sf"/>
</dbReference>
<keyword evidence="5" id="KW-1185">Reference proteome</keyword>
<feature type="region of interest" description="Disordered" evidence="2">
    <location>
        <begin position="106"/>
        <end position="139"/>
    </location>
</feature>
<dbReference type="SUPFAM" id="SSF51182">
    <property type="entry name" value="RmlC-like cupins"/>
    <property type="match status" value="1"/>
</dbReference>
<organism evidence="4 5">
    <name type="scientific">Cobetia marina</name>
    <name type="common">Deleya marina</name>
    <dbReference type="NCBI Taxonomy" id="28258"/>
    <lineage>
        <taxon>Bacteria</taxon>
        <taxon>Pseudomonadati</taxon>
        <taxon>Pseudomonadota</taxon>
        <taxon>Gammaproteobacteria</taxon>
        <taxon>Oceanospirillales</taxon>
        <taxon>Halomonadaceae</taxon>
        <taxon>Cobetia</taxon>
    </lineage>
</organism>
<dbReference type="PANTHER" id="PTHR46797:SF11">
    <property type="entry name" value="HTH-TYPE TRANSCRIPTIONAL REGULATOR PUUR"/>
    <property type="match status" value="1"/>
</dbReference>
<dbReference type="RefSeq" id="WP_341542303.1">
    <property type="nucleotide sequence ID" value="NZ_JBAKAP010000006.1"/>
</dbReference>
<comment type="caution">
    <text evidence="4">The sequence shown here is derived from an EMBL/GenBank/DDBJ whole genome shotgun (WGS) entry which is preliminary data.</text>
</comment>
<dbReference type="Proteomes" id="UP001378242">
    <property type="component" value="Unassembled WGS sequence"/>
</dbReference>
<dbReference type="CDD" id="cd00093">
    <property type="entry name" value="HTH_XRE"/>
    <property type="match status" value="1"/>
</dbReference>
<dbReference type="InterPro" id="IPR011051">
    <property type="entry name" value="RmlC_Cupin_sf"/>
</dbReference>
<accession>A0ABU9GE34</accession>
<evidence type="ECO:0000259" key="3">
    <source>
        <dbReference type="PROSITE" id="PS50943"/>
    </source>
</evidence>
<proteinExistence type="predicted"/>
<sequence>MPSANSTPSPARQTSTASTDELQARHANTSPTLGQRLRILRTRHGLSQRELAKRANVTNSTISQVEQDAVSPSVSSLNKILDVFPVSLSHFFSDEIPEAPARVLRREEHAPCEESPADTRLRKIPDWPDASGQRRQKPQVTLGRLEDQDSVSLQASHDSLLLVTRGQLRIELPAEALDIHLRSGDAVRLQAGERYRLHHAQAQDADGSEPLDEESLTACHWSCIASAG</sequence>
<dbReference type="InterPro" id="IPR050807">
    <property type="entry name" value="TransReg_Diox_bact_type"/>
</dbReference>
<evidence type="ECO:0000256" key="1">
    <source>
        <dbReference type="ARBA" id="ARBA00023125"/>
    </source>
</evidence>
<gene>
    <name evidence="4" type="ORF">V6243_07760</name>
</gene>
<dbReference type="SUPFAM" id="SSF47413">
    <property type="entry name" value="lambda repressor-like DNA-binding domains"/>
    <property type="match status" value="1"/>
</dbReference>
<dbReference type="EMBL" id="JBAKAP010000006">
    <property type="protein sequence ID" value="MEL0616728.1"/>
    <property type="molecule type" value="Genomic_DNA"/>
</dbReference>
<name>A0ABU9GE34_COBMA</name>
<keyword evidence="1" id="KW-0238">DNA-binding</keyword>
<evidence type="ECO:0000313" key="4">
    <source>
        <dbReference type="EMBL" id="MEL0616728.1"/>
    </source>
</evidence>
<dbReference type="Gene3D" id="1.10.260.40">
    <property type="entry name" value="lambda repressor-like DNA-binding domains"/>
    <property type="match status" value="1"/>
</dbReference>
<feature type="compositionally biased region" description="Basic and acidic residues" evidence="2">
    <location>
        <begin position="106"/>
        <end position="126"/>
    </location>
</feature>
<evidence type="ECO:0000313" key="5">
    <source>
        <dbReference type="Proteomes" id="UP001378242"/>
    </source>
</evidence>
<evidence type="ECO:0000256" key="2">
    <source>
        <dbReference type="SAM" id="MobiDB-lite"/>
    </source>
</evidence>
<reference evidence="4 5" key="1">
    <citation type="submission" date="2024-02" db="EMBL/GenBank/DDBJ databases">
        <title>Bacteria isolated from the canopy kelp, Nereocystis luetkeana.</title>
        <authorList>
            <person name="Pfister C.A."/>
            <person name="Younker I.T."/>
            <person name="Light S.H."/>
        </authorList>
    </citation>
    <scope>NUCLEOTIDE SEQUENCE [LARGE SCALE GENOMIC DNA]</scope>
    <source>
        <strain evidence="4 5">TI.5.07</strain>
    </source>
</reference>
<feature type="region of interest" description="Disordered" evidence="2">
    <location>
        <begin position="1"/>
        <end position="34"/>
    </location>
</feature>
<dbReference type="SMART" id="SM00530">
    <property type="entry name" value="HTH_XRE"/>
    <property type="match status" value="1"/>
</dbReference>